<dbReference type="Pfam" id="PF02656">
    <property type="entry name" value="DUF202"/>
    <property type="match status" value="1"/>
</dbReference>
<dbReference type="RefSeq" id="WP_184462749.1">
    <property type="nucleotide sequence ID" value="NZ_JACHHW010000005.1"/>
</dbReference>
<comment type="caution">
    <text evidence="7">The sequence shown here is derived from an EMBL/GenBank/DDBJ whole genome shotgun (WGS) entry which is preliminary data.</text>
</comment>
<gene>
    <name evidence="7" type="ORF">HNQ57_002121</name>
</gene>
<proteinExistence type="predicted"/>
<evidence type="ECO:0000256" key="4">
    <source>
        <dbReference type="ARBA" id="ARBA00023136"/>
    </source>
</evidence>
<dbReference type="Proteomes" id="UP000536640">
    <property type="component" value="Unassembled WGS sequence"/>
</dbReference>
<evidence type="ECO:0000313" key="7">
    <source>
        <dbReference type="EMBL" id="MBB5187843.1"/>
    </source>
</evidence>
<feature type="transmembrane region" description="Helical" evidence="5">
    <location>
        <begin position="25"/>
        <end position="47"/>
    </location>
</feature>
<keyword evidence="8" id="KW-1185">Reference proteome</keyword>
<keyword evidence="3 5" id="KW-1133">Transmembrane helix</keyword>
<comment type="subcellular location">
    <subcellularLocation>
        <location evidence="1">Endomembrane system</location>
        <topology evidence="1">Multi-pass membrane protein</topology>
    </subcellularLocation>
</comment>
<name>A0A840R5R6_9GAMM</name>
<dbReference type="EMBL" id="JACHHW010000005">
    <property type="protein sequence ID" value="MBB5187843.1"/>
    <property type="molecule type" value="Genomic_DNA"/>
</dbReference>
<dbReference type="AlphaFoldDB" id="A0A840R5R6"/>
<evidence type="ECO:0000256" key="5">
    <source>
        <dbReference type="SAM" id="Phobius"/>
    </source>
</evidence>
<keyword evidence="4 5" id="KW-0472">Membrane</keyword>
<keyword evidence="2 5" id="KW-0812">Transmembrane</keyword>
<dbReference type="GO" id="GO:0012505">
    <property type="term" value="C:endomembrane system"/>
    <property type="evidence" value="ECO:0007669"/>
    <property type="project" value="UniProtKB-SubCell"/>
</dbReference>
<evidence type="ECO:0000256" key="3">
    <source>
        <dbReference type="ARBA" id="ARBA00022989"/>
    </source>
</evidence>
<protein>
    <submittedName>
        <fullName evidence="7">Putative membrane protein</fullName>
    </submittedName>
</protein>
<evidence type="ECO:0000313" key="8">
    <source>
        <dbReference type="Proteomes" id="UP000536640"/>
    </source>
</evidence>
<evidence type="ECO:0000256" key="2">
    <source>
        <dbReference type="ARBA" id="ARBA00022692"/>
    </source>
</evidence>
<feature type="transmembrane region" description="Helical" evidence="5">
    <location>
        <begin position="53"/>
        <end position="72"/>
    </location>
</feature>
<accession>A0A840R5R6</accession>
<evidence type="ECO:0000259" key="6">
    <source>
        <dbReference type="Pfam" id="PF02656"/>
    </source>
</evidence>
<evidence type="ECO:0000256" key="1">
    <source>
        <dbReference type="ARBA" id="ARBA00004127"/>
    </source>
</evidence>
<dbReference type="InterPro" id="IPR003807">
    <property type="entry name" value="DUF202"/>
</dbReference>
<reference evidence="7 8" key="1">
    <citation type="submission" date="2020-08" db="EMBL/GenBank/DDBJ databases">
        <title>Genomic Encyclopedia of Type Strains, Phase IV (KMG-IV): sequencing the most valuable type-strain genomes for metagenomic binning, comparative biology and taxonomic classification.</title>
        <authorList>
            <person name="Goeker M."/>
        </authorList>
    </citation>
    <scope>NUCLEOTIDE SEQUENCE [LARGE SCALE GENOMIC DNA]</scope>
    <source>
        <strain evidence="7 8">DSM 25701</strain>
    </source>
</reference>
<sequence length="92" mass="10139">MTDNSSDTRDKLAIERTRLANERTFLAYVRTGLALLGAAAVLFQFFAEINSHVATAWVLAAFGLLVLVVGLFRFNRVRTELNAYTDEVNGGS</sequence>
<organism evidence="7 8">
    <name type="scientific">Zhongshania antarctica</name>
    <dbReference type="NCBI Taxonomy" id="641702"/>
    <lineage>
        <taxon>Bacteria</taxon>
        <taxon>Pseudomonadati</taxon>
        <taxon>Pseudomonadota</taxon>
        <taxon>Gammaproteobacteria</taxon>
        <taxon>Cellvibrionales</taxon>
        <taxon>Spongiibacteraceae</taxon>
        <taxon>Zhongshania</taxon>
    </lineage>
</organism>
<feature type="domain" description="DUF202" evidence="6">
    <location>
        <begin position="16"/>
        <end position="78"/>
    </location>
</feature>